<protein>
    <submittedName>
        <fullName evidence="1">Uncharacterized protein</fullName>
    </submittedName>
</protein>
<accession>A0ABD3HLY3</accession>
<dbReference type="EMBL" id="JBJQOH010000003">
    <property type="protein sequence ID" value="KAL3691100.1"/>
    <property type="molecule type" value="Genomic_DNA"/>
</dbReference>
<proteinExistence type="predicted"/>
<keyword evidence="2" id="KW-1185">Reference proteome</keyword>
<reference evidence="1 2" key="1">
    <citation type="submission" date="2024-09" db="EMBL/GenBank/DDBJ databases">
        <title>Chromosome-scale assembly of Riccia sorocarpa.</title>
        <authorList>
            <person name="Paukszto L."/>
        </authorList>
    </citation>
    <scope>NUCLEOTIDE SEQUENCE [LARGE SCALE GENOMIC DNA]</scope>
    <source>
        <strain evidence="1">LP-2024</strain>
        <tissue evidence="1">Aerial parts of the thallus</tissue>
    </source>
</reference>
<dbReference type="Proteomes" id="UP001633002">
    <property type="component" value="Unassembled WGS sequence"/>
</dbReference>
<name>A0ABD3HLY3_9MARC</name>
<sequence>MKERDVTENTSIPQIYQEEANRLSLSASASAMLPVLYSVDTALYRARRRRLPALARARSEIVILESLHSTESGEDFVLLQLHNNDIMVFGALSDFDDLCNASEIYMDMSKRHHIENVSKFQLDSVCNVELLDIGD</sequence>
<comment type="caution">
    <text evidence="1">The sequence shown here is derived from an EMBL/GenBank/DDBJ whole genome shotgun (WGS) entry which is preliminary data.</text>
</comment>
<evidence type="ECO:0000313" key="2">
    <source>
        <dbReference type="Proteomes" id="UP001633002"/>
    </source>
</evidence>
<gene>
    <name evidence="1" type="ORF">R1sor_004751</name>
</gene>
<organism evidence="1 2">
    <name type="scientific">Riccia sorocarpa</name>
    <dbReference type="NCBI Taxonomy" id="122646"/>
    <lineage>
        <taxon>Eukaryota</taxon>
        <taxon>Viridiplantae</taxon>
        <taxon>Streptophyta</taxon>
        <taxon>Embryophyta</taxon>
        <taxon>Marchantiophyta</taxon>
        <taxon>Marchantiopsida</taxon>
        <taxon>Marchantiidae</taxon>
        <taxon>Marchantiales</taxon>
        <taxon>Ricciaceae</taxon>
        <taxon>Riccia</taxon>
    </lineage>
</organism>
<evidence type="ECO:0000313" key="1">
    <source>
        <dbReference type="EMBL" id="KAL3691100.1"/>
    </source>
</evidence>
<dbReference type="AlphaFoldDB" id="A0ABD3HLY3"/>